<proteinExistence type="inferred from homology"/>
<evidence type="ECO:0000256" key="8">
    <source>
        <dbReference type="SAM" id="Phobius"/>
    </source>
</evidence>
<dbReference type="GO" id="GO:0005886">
    <property type="term" value="C:plasma membrane"/>
    <property type="evidence" value="ECO:0007669"/>
    <property type="project" value="UniProtKB-SubCell"/>
</dbReference>
<dbReference type="OrthoDB" id="9808686at2"/>
<dbReference type="HOGENOM" id="CLU_039483_8_3_7"/>
<dbReference type="InterPro" id="IPR051449">
    <property type="entry name" value="ABC-2_transporter_component"/>
</dbReference>
<keyword evidence="5 8" id="KW-0812">Transmembrane</keyword>
<feature type="transmembrane region" description="Helical" evidence="8">
    <location>
        <begin position="287"/>
        <end position="311"/>
    </location>
</feature>
<keyword evidence="11" id="KW-1185">Reference proteome</keyword>
<evidence type="ECO:0000256" key="3">
    <source>
        <dbReference type="ARBA" id="ARBA00022448"/>
    </source>
</evidence>
<protein>
    <submittedName>
        <fullName evidence="10">ABC-type transporter, permease component</fullName>
    </submittedName>
</protein>
<evidence type="ECO:0000259" key="9">
    <source>
        <dbReference type="PROSITE" id="PS51012"/>
    </source>
</evidence>
<evidence type="ECO:0000256" key="6">
    <source>
        <dbReference type="ARBA" id="ARBA00022989"/>
    </source>
</evidence>
<accession>C0QA84</accession>
<dbReference type="Gene3D" id="3.40.1710.10">
    <property type="entry name" value="abc type-2 transporter like domain"/>
    <property type="match status" value="1"/>
</dbReference>
<dbReference type="InterPro" id="IPR013525">
    <property type="entry name" value="ABC2_TM"/>
</dbReference>
<sequence length="377" mass="40810">MTEGGSSAMRLAGFLKKETLQILRDPSSLLLGIVMPVVLLFIFGYGVSLDPKNVPVAMVLEDSGPEARELAARFELSPYFKPQMVYSVAQAKKRVDSGAVDGIFILGSDFSAQLAKAFRAEVQLVLNGVDANRTRLIQGYGLGIIGKWLDVRRARGEGGVLPPLIVEQRIWFNESADSTNFLVPGLLTLIMTLTGTLLTALVVAREWEKGTMEALLATPITPGEILLGKIIPYFILGMTGMLLSVILGVFLFNVPLRGSLMLLIALSGLFLLASLGFGLFISSATRVQFVAAMISVIAGFLPAFFLSGLLFDLESTPRLVQMISYLIPARYFVIISQTLFLAGNVWSTLLPAAGMLAVMAIVLIGATRKKLVRRLPQ</sequence>
<dbReference type="RefSeq" id="WP_015903456.1">
    <property type="nucleotide sequence ID" value="NC_012108.1"/>
</dbReference>
<dbReference type="PANTHER" id="PTHR30294:SF29">
    <property type="entry name" value="MULTIDRUG ABC TRANSPORTER PERMEASE YBHS-RELATED"/>
    <property type="match status" value="1"/>
</dbReference>
<feature type="transmembrane region" description="Helical" evidence="8">
    <location>
        <begin position="349"/>
        <end position="367"/>
    </location>
</feature>
<dbReference type="eggNOG" id="COG0842">
    <property type="taxonomic scope" value="Bacteria"/>
</dbReference>
<comment type="similarity">
    <text evidence="2">Belongs to the ABC-2 integral membrane protein family.</text>
</comment>
<dbReference type="GO" id="GO:0140359">
    <property type="term" value="F:ABC-type transporter activity"/>
    <property type="evidence" value="ECO:0007669"/>
    <property type="project" value="InterPro"/>
</dbReference>
<evidence type="ECO:0000256" key="2">
    <source>
        <dbReference type="ARBA" id="ARBA00007783"/>
    </source>
</evidence>
<evidence type="ECO:0000313" key="10">
    <source>
        <dbReference type="EMBL" id="ACN14669.1"/>
    </source>
</evidence>
<keyword evidence="6 8" id="KW-1133">Transmembrane helix</keyword>
<dbReference type="Proteomes" id="UP000000442">
    <property type="component" value="Chromosome"/>
</dbReference>
<evidence type="ECO:0000256" key="4">
    <source>
        <dbReference type="ARBA" id="ARBA00022475"/>
    </source>
</evidence>
<evidence type="ECO:0000256" key="5">
    <source>
        <dbReference type="ARBA" id="ARBA00022692"/>
    </source>
</evidence>
<dbReference type="Pfam" id="PF12698">
    <property type="entry name" value="ABC2_membrane_3"/>
    <property type="match status" value="1"/>
</dbReference>
<feature type="domain" description="ABC transmembrane type-2" evidence="9">
    <location>
        <begin position="142"/>
        <end position="374"/>
    </location>
</feature>
<keyword evidence="3" id="KW-0813">Transport</keyword>
<comment type="subcellular location">
    <subcellularLocation>
        <location evidence="1">Cell membrane</location>
        <topology evidence="1">Multi-pass membrane protein</topology>
    </subcellularLocation>
</comment>
<dbReference type="KEGG" id="dat:HRM2_15600"/>
<dbReference type="EMBL" id="CP001087">
    <property type="protein sequence ID" value="ACN14669.1"/>
    <property type="molecule type" value="Genomic_DNA"/>
</dbReference>
<name>C0QA84_DESAH</name>
<dbReference type="STRING" id="177437.HRM2_15600"/>
<dbReference type="PROSITE" id="PS51012">
    <property type="entry name" value="ABC_TM2"/>
    <property type="match status" value="1"/>
</dbReference>
<dbReference type="InterPro" id="IPR047817">
    <property type="entry name" value="ABC2_TM_bact-type"/>
</dbReference>
<evidence type="ECO:0000256" key="7">
    <source>
        <dbReference type="ARBA" id="ARBA00023136"/>
    </source>
</evidence>
<feature type="transmembrane region" description="Helical" evidence="8">
    <location>
        <begin position="230"/>
        <end position="253"/>
    </location>
</feature>
<reference evidence="10 11" key="1">
    <citation type="journal article" date="2009" name="Environ. Microbiol.">
        <title>Genome sequence of Desulfobacterium autotrophicum HRM2, a marine sulfate reducer oxidizing organic carbon completely to carbon dioxide.</title>
        <authorList>
            <person name="Strittmatter A.W."/>
            <person name="Liesegang H."/>
            <person name="Rabus R."/>
            <person name="Decker I."/>
            <person name="Amann J."/>
            <person name="Andres S."/>
            <person name="Henne A."/>
            <person name="Fricke W.F."/>
            <person name="Martinez-Arias R."/>
            <person name="Bartels D."/>
            <person name="Goesmann A."/>
            <person name="Krause L."/>
            <person name="Puehler A."/>
            <person name="Klenk H.P."/>
            <person name="Richter M."/>
            <person name="Schuler M."/>
            <person name="Gloeckner F.O."/>
            <person name="Meyerdierks A."/>
            <person name="Gottschalk G."/>
            <person name="Amann R."/>
        </authorList>
    </citation>
    <scope>NUCLEOTIDE SEQUENCE [LARGE SCALE GENOMIC DNA]</scope>
    <source>
        <strain evidence="11">ATCC 43914 / DSM 3382 / HRM2</strain>
    </source>
</reference>
<gene>
    <name evidence="10" type="ordered locus">HRM2_15600</name>
</gene>
<evidence type="ECO:0000256" key="1">
    <source>
        <dbReference type="ARBA" id="ARBA00004651"/>
    </source>
</evidence>
<feature type="transmembrane region" description="Helical" evidence="8">
    <location>
        <begin position="29"/>
        <end position="48"/>
    </location>
</feature>
<feature type="transmembrane region" description="Helical" evidence="8">
    <location>
        <begin position="181"/>
        <end position="204"/>
    </location>
</feature>
<feature type="transmembrane region" description="Helical" evidence="8">
    <location>
        <begin position="260"/>
        <end position="281"/>
    </location>
</feature>
<dbReference type="PANTHER" id="PTHR30294">
    <property type="entry name" value="MEMBRANE COMPONENT OF ABC TRANSPORTER YHHJ-RELATED"/>
    <property type="match status" value="1"/>
</dbReference>
<dbReference type="AlphaFoldDB" id="C0QA84"/>
<evidence type="ECO:0000313" key="11">
    <source>
        <dbReference type="Proteomes" id="UP000000442"/>
    </source>
</evidence>
<organism evidence="10 11">
    <name type="scientific">Desulforapulum autotrophicum (strain ATCC 43914 / DSM 3382 / VKM B-1955 / HRM2)</name>
    <name type="common">Desulfobacterium autotrophicum</name>
    <dbReference type="NCBI Taxonomy" id="177437"/>
    <lineage>
        <taxon>Bacteria</taxon>
        <taxon>Pseudomonadati</taxon>
        <taxon>Thermodesulfobacteriota</taxon>
        <taxon>Desulfobacteria</taxon>
        <taxon>Desulfobacterales</taxon>
        <taxon>Desulfobacteraceae</taxon>
        <taxon>Desulforapulum</taxon>
    </lineage>
</organism>
<keyword evidence="7 8" id="KW-0472">Membrane</keyword>
<keyword evidence="4" id="KW-1003">Cell membrane</keyword>